<organism evidence="3 4">
    <name type="scientific">candidate division MSBL1 archaeon SCGC-AAA259E17</name>
    <dbReference type="NCBI Taxonomy" id="1698263"/>
    <lineage>
        <taxon>Archaea</taxon>
        <taxon>Methanobacteriati</taxon>
        <taxon>Methanobacteriota</taxon>
        <taxon>candidate division MSBL1</taxon>
    </lineage>
</organism>
<dbReference type="PIRSF" id="PIRSF000089">
    <property type="entry name" value="Electra_flavoP_a"/>
    <property type="match status" value="1"/>
</dbReference>
<comment type="caution">
    <text evidence="3">The sequence shown here is derived from an EMBL/GenBank/DDBJ whole genome shotgun (WGS) entry which is preliminary data.</text>
</comment>
<dbReference type="Gene3D" id="3.40.50.620">
    <property type="entry name" value="HUPs"/>
    <property type="match status" value="1"/>
</dbReference>
<dbReference type="GO" id="GO:0009055">
    <property type="term" value="F:electron transfer activity"/>
    <property type="evidence" value="ECO:0007669"/>
    <property type="project" value="InterPro"/>
</dbReference>
<dbReference type="Proteomes" id="UP000070373">
    <property type="component" value="Unassembled WGS sequence"/>
</dbReference>
<dbReference type="SUPFAM" id="SSF52402">
    <property type="entry name" value="Adenine nucleotide alpha hydrolases-like"/>
    <property type="match status" value="1"/>
</dbReference>
<proteinExistence type="inferred from homology"/>
<dbReference type="InterPro" id="IPR014731">
    <property type="entry name" value="ETF_asu_C"/>
</dbReference>
<dbReference type="SMART" id="SM00893">
    <property type="entry name" value="ETF"/>
    <property type="match status" value="1"/>
</dbReference>
<dbReference type="EMBL" id="LHXN01000017">
    <property type="protein sequence ID" value="KXA93062.1"/>
    <property type="molecule type" value="Genomic_DNA"/>
</dbReference>
<evidence type="ECO:0000259" key="2">
    <source>
        <dbReference type="SMART" id="SM00893"/>
    </source>
</evidence>
<dbReference type="Pfam" id="PF01012">
    <property type="entry name" value="ETF"/>
    <property type="match status" value="1"/>
</dbReference>
<dbReference type="Pfam" id="PF00766">
    <property type="entry name" value="ETF_alpha"/>
    <property type="match status" value="1"/>
</dbReference>
<feature type="domain" description="Electron transfer flavoprotein alpha/beta-subunit N-terminal" evidence="2">
    <location>
        <begin position="8"/>
        <end position="189"/>
    </location>
</feature>
<dbReference type="InterPro" id="IPR033947">
    <property type="entry name" value="ETF_alpha_N"/>
</dbReference>
<dbReference type="Gene3D" id="3.40.50.1220">
    <property type="entry name" value="TPP-binding domain"/>
    <property type="match status" value="1"/>
</dbReference>
<name>A0A133UFU9_9EURY</name>
<dbReference type="PATRIC" id="fig|1698263.3.peg.421"/>
<dbReference type="InterPro" id="IPR001308">
    <property type="entry name" value="ETF_a/FixB"/>
</dbReference>
<accession>A0A133UFU9</accession>
<reference evidence="3 4" key="1">
    <citation type="journal article" date="2016" name="Sci. Rep.">
        <title>Metabolic traits of an uncultured archaeal lineage -MSBL1- from brine pools of the Red Sea.</title>
        <authorList>
            <person name="Mwirichia R."/>
            <person name="Alam I."/>
            <person name="Rashid M."/>
            <person name="Vinu M."/>
            <person name="Ba-Alawi W."/>
            <person name="Anthony Kamau A."/>
            <person name="Kamanda Ngugi D."/>
            <person name="Goker M."/>
            <person name="Klenk H.P."/>
            <person name="Bajic V."/>
            <person name="Stingl U."/>
        </authorList>
    </citation>
    <scope>NUCLEOTIDE SEQUENCE [LARGE SCALE GENOMIC DNA]</scope>
    <source>
        <strain evidence="3">SCGC-AAA259E17</strain>
    </source>
</reference>
<keyword evidence="4" id="KW-1185">Reference proteome</keyword>
<comment type="similarity">
    <text evidence="1">Belongs to the ETF alpha-subunit/FixB family.</text>
</comment>
<dbReference type="CDD" id="cd01715">
    <property type="entry name" value="ETF_alpha"/>
    <property type="match status" value="1"/>
</dbReference>
<dbReference type="GO" id="GO:0033539">
    <property type="term" value="P:fatty acid beta-oxidation using acyl-CoA dehydrogenase"/>
    <property type="evidence" value="ECO:0007669"/>
    <property type="project" value="TreeGrafter"/>
</dbReference>
<dbReference type="InterPro" id="IPR014730">
    <property type="entry name" value="ETF_a/b_N"/>
</dbReference>
<dbReference type="PANTHER" id="PTHR43153">
    <property type="entry name" value="ELECTRON TRANSFER FLAVOPROTEIN ALPHA"/>
    <property type="match status" value="1"/>
</dbReference>
<evidence type="ECO:0000313" key="3">
    <source>
        <dbReference type="EMBL" id="KXA93062.1"/>
    </source>
</evidence>
<dbReference type="PANTHER" id="PTHR43153:SF1">
    <property type="entry name" value="ELECTRON TRANSFER FLAVOPROTEIN SUBUNIT ALPHA, MITOCHONDRIAL"/>
    <property type="match status" value="1"/>
</dbReference>
<dbReference type="AlphaFoldDB" id="A0A133UFU9"/>
<dbReference type="InterPro" id="IPR029035">
    <property type="entry name" value="DHS-like_NAD/FAD-binding_dom"/>
</dbReference>
<evidence type="ECO:0000313" key="4">
    <source>
        <dbReference type="Proteomes" id="UP000070373"/>
    </source>
</evidence>
<evidence type="ECO:0000256" key="1">
    <source>
        <dbReference type="ARBA" id="ARBA00005817"/>
    </source>
</evidence>
<protein>
    <recommendedName>
        <fullName evidence="2">Electron transfer flavoprotein alpha/beta-subunit N-terminal domain-containing protein</fullName>
    </recommendedName>
</protein>
<gene>
    <name evidence="3" type="ORF">AKJ64_01510</name>
</gene>
<dbReference type="GO" id="GO:0050660">
    <property type="term" value="F:flavin adenine dinucleotide binding"/>
    <property type="evidence" value="ECO:0007669"/>
    <property type="project" value="InterPro"/>
</dbReference>
<dbReference type="SUPFAM" id="SSF52467">
    <property type="entry name" value="DHS-like NAD/FAD-binding domain"/>
    <property type="match status" value="1"/>
</dbReference>
<sequence length="331" mass="36259">MEKGSDGVWVLAEQRDGKIHSISYELLGKGRELADELEVDLSAVLLTPDGSEAEELIYRGADKVYLLEDPAFGEPDEEIFKENILELLEDRNPQIFLIGATNFGRSLAPRISAALETGLTADCTGLEIDEEGNFVQVRPAFTGNVLAHIRTDTRPQMSTVRYREFEEAGRNPDNSGEIIRISPDLEEEKNTEVLGVLEEEEVSLEDEEVIVAGGRGLKDPNDFDILRELADLLGGEIGSSRPLVDDGWIDRQHQVGYSGSRVKPKLYVACGISGASQHLAGMKDSEKIVAINTDPSAPIFDVADYGIVGDLYEVVPELIRLLKEGFAGDEG</sequence>
<dbReference type="InterPro" id="IPR014729">
    <property type="entry name" value="Rossmann-like_a/b/a_fold"/>
</dbReference>